<keyword evidence="3" id="KW-1185">Reference proteome</keyword>
<organism evidence="2 3">
    <name type="scientific">Erythrobacter ani</name>
    <dbReference type="NCBI Taxonomy" id="2827235"/>
    <lineage>
        <taxon>Bacteria</taxon>
        <taxon>Pseudomonadati</taxon>
        <taxon>Pseudomonadota</taxon>
        <taxon>Alphaproteobacteria</taxon>
        <taxon>Sphingomonadales</taxon>
        <taxon>Erythrobacteraceae</taxon>
        <taxon>Erythrobacter/Porphyrobacter group</taxon>
        <taxon>Erythrobacter</taxon>
    </lineage>
</organism>
<sequence length="252" mass="27614">MRDTMYEPALCLILQGAKQTIIDGRKLSLTAGDTVLISHHVPVQAQITKASEHEPYTALIVRLDMSVIRSLVAEIAQITGGTDDIHSVASEKAELALLEAIDRLLVVLADSLEAQLLGQAAMREVHLRMLRASHGGMLRAMSSPQTPANRIARAIAFIRENYKNSCQVGDVAAEAGMSATVFHKRFREITGTTPNRYLKRIRLQEAHSLLSVDRASVTHAALEVGYKSVNQFSRDYSKNFGMPPKVARATAN</sequence>
<dbReference type="EMBL" id="JAGSPB010000002">
    <property type="protein sequence ID" value="MBV7266119.1"/>
    <property type="molecule type" value="Genomic_DNA"/>
</dbReference>
<proteinExistence type="predicted"/>
<dbReference type="PANTHER" id="PTHR43436:SF1">
    <property type="entry name" value="TRANSCRIPTIONAL REGULATORY PROTEIN"/>
    <property type="match status" value="1"/>
</dbReference>
<accession>A0ABS6SM44</accession>
<protein>
    <submittedName>
        <fullName evidence="2">AraC family transcriptional regulator</fullName>
    </submittedName>
</protein>
<dbReference type="PROSITE" id="PS01124">
    <property type="entry name" value="HTH_ARAC_FAMILY_2"/>
    <property type="match status" value="1"/>
</dbReference>
<comment type="caution">
    <text evidence="2">The sequence shown here is derived from an EMBL/GenBank/DDBJ whole genome shotgun (WGS) entry which is preliminary data.</text>
</comment>
<gene>
    <name evidence="2" type="ORF">KCG45_08015</name>
</gene>
<dbReference type="InterPro" id="IPR018060">
    <property type="entry name" value="HTH_AraC"/>
</dbReference>
<evidence type="ECO:0000259" key="1">
    <source>
        <dbReference type="PROSITE" id="PS01124"/>
    </source>
</evidence>
<evidence type="ECO:0000313" key="2">
    <source>
        <dbReference type="EMBL" id="MBV7266119.1"/>
    </source>
</evidence>
<feature type="domain" description="HTH araC/xylS-type" evidence="1">
    <location>
        <begin position="152"/>
        <end position="250"/>
    </location>
</feature>
<dbReference type="InterPro" id="IPR009594">
    <property type="entry name" value="Tscrpt_reg_HTH_AraC_N"/>
</dbReference>
<reference evidence="2 3" key="1">
    <citation type="submission" date="2021-04" db="EMBL/GenBank/DDBJ databases">
        <authorList>
            <person name="Pira H."/>
            <person name="Risdian C."/>
            <person name="Wink J."/>
        </authorList>
    </citation>
    <scope>NUCLEOTIDE SEQUENCE [LARGE SCALE GENOMIC DNA]</scope>
    <source>
        <strain evidence="2 3">WH131</strain>
    </source>
</reference>
<dbReference type="Proteomes" id="UP000699975">
    <property type="component" value="Unassembled WGS sequence"/>
</dbReference>
<dbReference type="Pfam" id="PF06719">
    <property type="entry name" value="AraC_N"/>
    <property type="match status" value="1"/>
</dbReference>
<name>A0ABS6SM44_9SPHN</name>
<dbReference type="SMART" id="SM00342">
    <property type="entry name" value="HTH_ARAC"/>
    <property type="match status" value="1"/>
</dbReference>
<evidence type="ECO:0000313" key="3">
    <source>
        <dbReference type="Proteomes" id="UP000699975"/>
    </source>
</evidence>
<dbReference type="Pfam" id="PF12833">
    <property type="entry name" value="HTH_18"/>
    <property type="match status" value="1"/>
</dbReference>
<dbReference type="PANTHER" id="PTHR43436">
    <property type="entry name" value="ARAC-FAMILY TRANSCRIPTIONAL REGULATOR"/>
    <property type="match status" value="1"/>
</dbReference>